<dbReference type="Gene3D" id="3.40.190.150">
    <property type="entry name" value="Bordetella uptake gene, domain 1"/>
    <property type="match status" value="1"/>
</dbReference>
<name>A0A7V3ZH06_DICTH</name>
<dbReference type="InterPro" id="IPR005064">
    <property type="entry name" value="BUG"/>
</dbReference>
<evidence type="ECO:0000256" key="1">
    <source>
        <dbReference type="ARBA" id="ARBA00006987"/>
    </source>
</evidence>
<proteinExistence type="inferred from homology"/>
<dbReference type="PIRSF" id="PIRSF017082">
    <property type="entry name" value="YflP"/>
    <property type="match status" value="1"/>
</dbReference>
<dbReference type="EMBL" id="DTDV01000001">
    <property type="protein sequence ID" value="HGK22843.1"/>
    <property type="molecule type" value="Genomic_DNA"/>
</dbReference>
<sequence length="323" mass="35370">MFSKKLLATIALVLIFLITVGSGIDFPTRPVQIIVPWSAGGATDVLFRAIASVFPKYANGQPLVVNNIPGGGAVPGTMEFLRAKPDGYTLLSFAAPILIKSHMDPVEFSADSFEPVILIVNDPCYILVRKDAPWKDLKEYVEYAKQNPGKITIGNGGAGGGTHLAALAFESFAKIKLTHVPFEGGVPAVTALVGGHINSYMGAAPEGLANVDSGQLRILGIFGSKRLEKYPDVPTAKEQGFNFQFGMWRGVAVQKGTPKEIVDRLHTIFYRAMRDPEFQKKAKELSLTLEYRGPASFAKFIKDYDKYYEDLIKSNKLGNKYKY</sequence>
<dbReference type="PANTHER" id="PTHR42928">
    <property type="entry name" value="TRICARBOXYLATE-BINDING PROTEIN"/>
    <property type="match status" value="1"/>
</dbReference>
<dbReference type="RefSeq" id="WP_149122168.1">
    <property type="nucleotide sequence ID" value="NZ_VTFL01000001.1"/>
</dbReference>
<comment type="similarity">
    <text evidence="1">Belongs to the UPF0065 (bug) family.</text>
</comment>
<dbReference type="CDD" id="cd07012">
    <property type="entry name" value="PBP2_Bug_TTT"/>
    <property type="match status" value="1"/>
</dbReference>
<dbReference type="AlphaFoldDB" id="A0A7V3ZH06"/>
<comment type="caution">
    <text evidence="2">The sequence shown here is derived from an EMBL/GenBank/DDBJ whole genome shotgun (WGS) entry which is preliminary data.</text>
</comment>
<dbReference type="PANTHER" id="PTHR42928:SF5">
    <property type="entry name" value="BLR1237 PROTEIN"/>
    <property type="match status" value="1"/>
</dbReference>
<gene>
    <name evidence="2" type="ORF">ENU78_00075</name>
</gene>
<reference evidence="2" key="1">
    <citation type="journal article" date="2020" name="mSystems">
        <title>Genome- and Community-Level Interaction Insights into Carbon Utilization and Element Cycling Functions of Hydrothermarchaeota in Hydrothermal Sediment.</title>
        <authorList>
            <person name="Zhou Z."/>
            <person name="Liu Y."/>
            <person name="Xu W."/>
            <person name="Pan J."/>
            <person name="Luo Z.H."/>
            <person name="Li M."/>
        </authorList>
    </citation>
    <scope>NUCLEOTIDE SEQUENCE [LARGE SCALE GENOMIC DNA]</scope>
    <source>
        <strain evidence="2">SpSt-70</strain>
    </source>
</reference>
<dbReference type="Pfam" id="PF03401">
    <property type="entry name" value="TctC"/>
    <property type="match status" value="1"/>
</dbReference>
<organism evidence="2">
    <name type="scientific">Dictyoglomus thermophilum</name>
    <dbReference type="NCBI Taxonomy" id="14"/>
    <lineage>
        <taxon>Bacteria</taxon>
        <taxon>Pseudomonadati</taxon>
        <taxon>Dictyoglomota</taxon>
        <taxon>Dictyoglomia</taxon>
        <taxon>Dictyoglomales</taxon>
        <taxon>Dictyoglomaceae</taxon>
        <taxon>Dictyoglomus</taxon>
    </lineage>
</organism>
<dbReference type="SUPFAM" id="SSF53850">
    <property type="entry name" value="Periplasmic binding protein-like II"/>
    <property type="match status" value="1"/>
</dbReference>
<dbReference type="InterPro" id="IPR042100">
    <property type="entry name" value="Bug_dom1"/>
</dbReference>
<protein>
    <submittedName>
        <fullName evidence="2">Tripartite tricarboxylate transporter substrate binding protein</fullName>
    </submittedName>
</protein>
<evidence type="ECO:0000313" key="2">
    <source>
        <dbReference type="EMBL" id="HGK22843.1"/>
    </source>
</evidence>
<accession>A0A7V3ZH06</accession>
<dbReference type="Gene3D" id="3.40.190.10">
    <property type="entry name" value="Periplasmic binding protein-like II"/>
    <property type="match status" value="1"/>
</dbReference>